<evidence type="ECO:0000259" key="1">
    <source>
        <dbReference type="Pfam" id="PF13280"/>
    </source>
</evidence>
<proteinExistence type="predicted"/>
<dbReference type="EMBL" id="DNWC01000100">
    <property type="protein sequence ID" value="HBJ08914.1"/>
    <property type="molecule type" value="Genomic_DNA"/>
</dbReference>
<dbReference type="PANTHER" id="PTHR34580:SF9">
    <property type="entry name" value="SLL5097 PROTEIN"/>
    <property type="match status" value="1"/>
</dbReference>
<dbReference type="PROSITE" id="PS52050">
    <property type="entry name" value="WYL"/>
    <property type="match status" value="1"/>
</dbReference>
<sequence>MAKNLFNRYIWLVDTIYRNGKLSFKEINDKWMQTDFSEGKPIPLRTFHNHREAIQDLFDINIECNKSTHEYYIEDADQLSKGTLRNWLLNTFTVNNLINEKYKLQNRILLENVPSGQKYLTPIIEAMRDGKRISVTYQSFTKNEPETFDIEPYFVKLFKQRWYIIGYSMFHKMIRIYALDRIQVMQMTDKTFELPQNFLPEEYFKDCFGIIHGESITETVLLKVKGNQVKYFKELPLHISQKEITKGINYSVFQYRLKITFDLVQEILSYAPTVEVLAPKSLREEILKILLETCKLYDR</sequence>
<dbReference type="InterPro" id="IPR057727">
    <property type="entry name" value="WCX_dom"/>
</dbReference>
<feature type="domain" description="WYL" evidence="1">
    <location>
        <begin position="119"/>
        <end position="186"/>
    </location>
</feature>
<dbReference type="Pfam" id="PF25583">
    <property type="entry name" value="WCX"/>
    <property type="match status" value="1"/>
</dbReference>
<organism evidence="3 4">
    <name type="scientific">Coprobacter fastidiosus</name>
    <dbReference type="NCBI Taxonomy" id="1099853"/>
    <lineage>
        <taxon>Bacteria</taxon>
        <taxon>Pseudomonadati</taxon>
        <taxon>Bacteroidota</taxon>
        <taxon>Bacteroidia</taxon>
        <taxon>Bacteroidales</taxon>
        <taxon>Barnesiellaceae</taxon>
        <taxon>Coprobacter</taxon>
    </lineage>
</organism>
<dbReference type="AlphaFoldDB" id="A0A354M325"/>
<evidence type="ECO:0000313" key="3">
    <source>
        <dbReference type="EMBL" id="HBJ08914.1"/>
    </source>
</evidence>
<protein>
    <submittedName>
        <fullName evidence="3">WYL domain-containing protein</fullName>
    </submittedName>
</protein>
<dbReference type="Pfam" id="PF13280">
    <property type="entry name" value="WYL"/>
    <property type="match status" value="1"/>
</dbReference>
<evidence type="ECO:0000313" key="4">
    <source>
        <dbReference type="Proteomes" id="UP000262954"/>
    </source>
</evidence>
<dbReference type="InterPro" id="IPR026881">
    <property type="entry name" value="WYL_dom"/>
</dbReference>
<gene>
    <name evidence="3" type="ORF">DDY73_07895</name>
</gene>
<feature type="domain" description="WCX" evidence="2">
    <location>
        <begin position="218"/>
        <end position="290"/>
    </location>
</feature>
<dbReference type="PANTHER" id="PTHR34580">
    <property type="match status" value="1"/>
</dbReference>
<dbReference type="Proteomes" id="UP000262954">
    <property type="component" value="Unassembled WGS sequence"/>
</dbReference>
<evidence type="ECO:0000259" key="2">
    <source>
        <dbReference type="Pfam" id="PF25583"/>
    </source>
</evidence>
<reference evidence="3 4" key="1">
    <citation type="journal article" date="2018" name="Nat. Biotechnol.">
        <title>A standardized bacterial taxonomy based on genome phylogeny substantially revises the tree of life.</title>
        <authorList>
            <person name="Parks D.H."/>
            <person name="Chuvochina M."/>
            <person name="Waite D.W."/>
            <person name="Rinke C."/>
            <person name="Skarshewski A."/>
            <person name="Chaumeil P.A."/>
            <person name="Hugenholtz P."/>
        </authorList>
    </citation>
    <scope>NUCLEOTIDE SEQUENCE [LARGE SCALE GENOMIC DNA]</scope>
    <source>
        <strain evidence="3">UBA11482</strain>
    </source>
</reference>
<accession>A0A354M325</accession>
<name>A0A354M325_9BACT</name>
<comment type="caution">
    <text evidence="3">The sequence shown here is derived from an EMBL/GenBank/DDBJ whole genome shotgun (WGS) entry which is preliminary data.</text>
</comment>
<dbReference type="InterPro" id="IPR051534">
    <property type="entry name" value="CBASS_pafABC_assoc_protein"/>
</dbReference>